<feature type="domain" description="Radical SAM core" evidence="6">
    <location>
        <begin position="80"/>
        <end position="210"/>
    </location>
</feature>
<dbReference type="PATRIC" id="fig|1604004.4.peg.872"/>
<dbReference type="GO" id="GO:0046872">
    <property type="term" value="F:metal ion binding"/>
    <property type="evidence" value="ECO:0007669"/>
    <property type="project" value="UniProtKB-KW"/>
</dbReference>
<dbReference type="AlphaFoldDB" id="A0A0F7PB05"/>
<keyword evidence="10" id="KW-1185">Reference proteome</keyword>
<protein>
    <submittedName>
        <fullName evidence="7">Radical SAM protein</fullName>
    </submittedName>
</protein>
<dbReference type="KEGG" id="hsu:HLASF_0836"/>
<dbReference type="Proteomes" id="UP000060390">
    <property type="component" value="Chromosome"/>
</dbReference>
<name>A0A0F7PB05_9EURY</name>
<evidence type="ECO:0000313" key="9">
    <source>
        <dbReference type="Proteomes" id="UP000060390"/>
    </source>
</evidence>
<evidence type="ECO:0000313" key="10">
    <source>
        <dbReference type="Proteomes" id="UP000069906"/>
    </source>
</evidence>
<dbReference type="GeneID" id="26010194"/>
<dbReference type="HOGENOM" id="CLU_062674_0_1_2"/>
<evidence type="ECO:0000259" key="6">
    <source>
        <dbReference type="Pfam" id="PF04055"/>
    </source>
</evidence>
<dbReference type="InterPro" id="IPR016431">
    <property type="entry name" value="Pyrv-formate_lyase-activ_prd"/>
</dbReference>
<evidence type="ECO:0000256" key="4">
    <source>
        <dbReference type="ARBA" id="ARBA00023014"/>
    </source>
</evidence>
<sequence>MGDPVTGNGPTRPQLERQIDRLEKRYEECDLCAHECDVDRTSGELGLCREDDTASVGSHGPHFGEEPPLSGTAGSGTVFLGSCNLGCVFCQNWQLSQHARGTTDRTPREIADIALDLEAQGCHNVNFVSPTHVAPSLARAVLLAREEGLSVPVVWNCGGFENETAIRDLDGLVDIYMPDVKWADDEAARNYSKASGYWDAARSSLREMHRQVGDLRTDADGLATQGLLVRHLVMPGFVENAKQIVDFLVDEISPDTYCNVVTFSALKGGACRWAPVLTTKRW</sequence>
<dbReference type="SUPFAM" id="SSF102114">
    <property type="entry name" value="Radical SAM enzymes"/>
    <property type="match status" value="1"/>
</dbReference>
<dbReference type="Gene3D" id="3.20.20.70">
    <property type="entry name" value="Aldolase class I"/>
    <property type="match status" value="1"/>
</dbReference>
<reference evidence="7 10" key="1">
    <citation type="journal article" date="2015" name="ISME J.">
        <title>Elemental sulfur and acetate can support life of a novel strictly anaerobic haloarchaeon.</title>
        <authorList>
            <person name="Sorokin D.Y."/>
            <person name="Kublanov I.V."/>
            <person name="Gavrilov S.N."/>
            <person name="Rojo D."/>
            <person name="Roman P."/>
            <person name="Golyshin P.N."/>
            <person name="Slepak V.Z."/>
            <person name="Smedile F."/>
            <person name="Ferrer M."/>
            <person name="Messina E."/>
            <person name="La Cono V."/>
            <person name="Yakimov M.M."/>
        </authorList>
    </citation>
    <scope>NUCLEOTIDE SEQUENCE [LARGE SCALE GENOMIC DNA]</scope>
    <source>
        <strain evidence="7 10">HSR2</strain>
    </source>
</reference>
<evidence type="ECO:0000313" key="8">
    <source>
        <dbReference type="EMBL" id="ALG81732.1"/>
    </source>
</evidence>
<comment type="cofactor">
    <cofactor evidence="5">
        <name>[4Fe-4S] cluster</name>
        <dbReference type="ChEBI" id="CHEBI:49883"/>
    </cofactor>
    <text evidence="5">Binds 1 [4Fe-4S] cluster. The cluster is coordinated with 3 cysteines and an exchangeable S-adenosyl-L-methionine.</text>
</comment>
<dbReference type="OrthoDB" id="371936at2157"/>
<gene>
    <name evidence="8" type="ORF">HLASA_0833</name>
    <name evidence="7" type="ORF">HLASF_0836</name>
</gene>
<dbReference type="InterPro" id="IPR058240">
    <property type="entry name" value="rSAM_sf"/>
</dbReference>
<dbReference type="EMBL" id="CP008874">
    <property type="protein sequence ID" value="AKH97330.1"/>
    <property type="molecule type" value="Genomic_DNA"/>
</dbReference>
<dbReference type="PANTHER" id="PTHR43075:SF1">
    <property type="entry name" value="FORMATE LYASE ACTIVATING ENZYME, PUTATIVE (AFU_ORTHOLOGUE AFUA_2G15630)-RELATED"/>
    <property type="match status" value="1"/>
</dbReference>
<dbReference type="PANTHER" id="PTHR43075">
    <property type="entry name" value="FORMATE LYASE ACTIVATING ENZYME, PUTATIVE (AFU_ORTHOLOGUE AFUA_2G15630)-RELATED"/>
    <property type="match status" value="1"/>
</dbReference>
<dbReference type="Pfam" id="PF04055">
    <property type="entry name" value="Radical_SAM"/>
    <property type="match status" value="1"/>
</dbReference>
<dbReference type="PIRSF" id="PIRSF004869">
    <property type="entry name" value="PflX_prd"/>
    <property type="match status" value="1"/>
</dbReference>
<evidence type="ECO:0000256" key="5">
    <source>
        <dbReference type="PIRSR" id="PIRSR004869-50"/>
    </source>
</evidence>
<feature type="binding site" evidence="5">
    <location>
        <position position="87"/>
    </location>
    <ligand>
        <name>[4Fe-4S] cluster</name>
        <dbReference type="ChEBI" id="CHEBI:49883"/>
        <note>4Fe-4S-S-AdoMet</note>
    </ligand>
</feature>
<feature type="binding site" evidence="5">
    <location>
        <position position="83"/>
    </location>
    <ligand>
        <name>[4Fe-4S] cluster</name>
        <dbReference type="ChEBI" id="CHEBI:49883"/>
        <note>4Fe-4S-S-AdoMet</note>
    </ligand>
</feature>
<dbReference type="GO" id="GO:0051536">
    <property type="term" value="F:iron-sulfur cluster binding"/>
    <property type="evidence" value="ECO:0007669"/>
    <property type="project" value="UniProtKB-KW"/>
</dbReference>
<dbReference type="EMBL" id="CP011564">
    <property type="protein sequence ID" value="ALG81732.1"/>
    <property type="molecule type" value="Genomic_DNA"/>
</dbReference>
<evidence type="ECO:0000256" key="1">
    <source>
        <dbReference type="ARBA" id="ARBA00022691"/>
    </source>
</evidence>
<feature type="binding site" evidence="5">
    <location>
        <position position="90"/>
    </location>
    <ligand>
        <name>[4Fe-4S] cluster</name>
        <dbReference type="ChEBI" id="CHEBI:49883"/>
        <note>4Fe-4S-S-AdoMet</note>
    </ligand>
</feature>
<dbReference type="KEGG" id="hsf:HLASA_0833"/>
<dbReference type="SFLD" id="SFLDS00029">
    <property type="entry name" value="Radical_SAM"/>
    <property type="match status" value="1"/>
</dbReference>
<dbReference type="RefSeq" id="WP_050048108.1">
    <property type="nucleotide sequence ID" value="NZ_CP008874.1"/>
</dbReference>
<dbReference type="CDD" id="cd01335">
    <property type="entry name" value="Radical_SAM"/>
    <property type="match status" value="1"/>
</dbReference>
<evidence type="ECO:0000256" key="3">
    <source>
        <dbReference type="ARBA" id="ARBA00023004"/>
    </source>
</evidence>
<accession>A0A0F7PB05</accession>
<dbReference type="InterPro" id="IPR040085">
    <property type="entry name" value="MJ0674-like"/>
</dbReference>
<evidence type="ECO:0000313" key="7">
    <source>
        <dbReference type="EMBL" id="AKH97330.1"/>
    </source>
</evidence>
<reference evidence="8 9" key="3">
    <citation type="journal article" date="2016" name="Stand. Genomic Sci.">
        <title>Complete genome sequence of 'Halanaeroarchaeum sulfurireducens' M27-SA2, a sulfur-reducing and acetate-oxidizing haloarchaeon from the deep-sea hypersaline anoxic lake Medee.</title>
        <authorList>
            <person name="Messina E."/>
            <person name="Sorokin D.Y."/>
            <person name="Kublanov I.V."/>
            <person name="Toshchakov S."/>
            <person name="Lopatina A."/>
            <person name="Arcadi E."/>
            <person name="Smedile F."/>
            <person name="La Spada G."/>
            <person name="La Cono V."/>
            <person name="Yakimov M.M."/>
        </authorList>
    </citation>
    <scope>NUCLEOTIDE SEQUENCE [LARGE SCALE GENOMIC DNA]</scope>
    <source>
        <strain evidence="8 9">M27-SA2</strain>
    </source>
</reference>
<keyword evidence="4 5" id="KW-0411">Iron-sulfur</keyword>
<dbReference type="GO" id="GO:0003824">
    <property type="term" value="F:catalytic activity"/>
    <property type="evidence" value="ECO:0007669"/>
    <property type="project" value="InterPro"/>
</dbReference>
<reference evidence="9" key="2">
    <citation type="submission" date="2015-05" db="EMBL/GenBank/DDBJ databases">
        <title>Complete genome sequence of Halanaeroarchaeum sulfurireducens type strain M27-SA2, a sulfate-reducer haloarchaeon from marine anoxic lake Medee.</title>
        <authorList>
            <person name="Messina E."/>
            <person name="Kublanov I.V."/>
            <person name="Toshchakov S."/>
            <person name="Arcadi E."/>
            <person name="La Spada G."/>
            <person name="La Cono V."/>
            <person name="Yakimov M.M."/>
        </authorList>
    </citation>
    <scope>NUCLEOTIDE SEQUENCE [LARGE SCALE GENOMIC DNA]</scope>
    <source>
        <strain evidence="9">M27-SA2</strain>
    </source>
</reference>
<dbReference type="InterPro" id="IPR007197">
    <property type="entry name" value="rSAM"/>
</dbReference>
<organism evidence="7 10">
    <name type="scientific">Halanaeroarchaeum sulfurireducens</name>
    <dbReference type="NCBI Taxonomy" id="1604004"/>
    <lineage>
        <taxon>Archaea</taxon>
        <taxon>Methanobacteriati</taxon>
        <taxon>Methanobacteriota</taxon>
        <taxon>Stenosarchaea group</taxon>
        <taxon>Halobacteria</taxon>
        <taxon>Halobacteriales</taxon>
        <taxon>Halobacteriaceae</taxon>
        <taxon>Halanaeroarchaeum</taxon>
    </lineage>
</organism>
<keyword evidence="3 5" id="KW-0408">Iron</keyword>
<keyword evidence="2 5" id="KW-0479">Metal-binding</keyword>
<dbReference type="SFLD" id="SFLDG01099">
    <property type="entry name" value="Uncharacterised_Radical_SAM_Su"/>
    <property type="match status" value="1"/>
</dbReference>
<proteinExistence type="predicted"/>
<keyword evidence="1 5" id="KW-0949">S-adenosyl-L-methionine</keyword>
<dbReference type="Proteomes" id="UP000069906">
    <property type="component" value="Chromosome"/>
</dbReference>
<evidence type="ECO:0000256" key="2">
    <source>
        <dbReference type="ARBA" id="ARBA00022723"/>
    </source>
</evidence>
<dbReference type="InterPro" id="IPR013785">
    <property type="entry name" value="Aldolase_TIM"/>
</dbReference>